<comment type="domain">
    <text evidence="3">The QLQ domain and WRC domain may be involved in protein-protein interaction and DNA-binding, respectively.</text>
</comment>
<dbReference type="InterPro" id="IPR014977">
    <property type="entry name" value="WRC_dom"/>
</dbReference>
<keyword evidence="3" id="KW-0804">Transcription</keyword>
<feature type="region of interest" description="Disordered" evidence="4">
    <location>
        <begin position="121"/>
        <end position="166"/>
    </location>
</feature>
<feature type="domain" description="WRC" evidence="5">
    <location>
        <begin position="17"/>
        <end position="61"/>
    </location>
</feature>
<keyword evidence="3" id="KW-0010">Activator</keyword>
<evidence type="ECO:0000259" key="5">
    <source>
        <dbReference type="PROSITE" id="PS51667"/>
    </source>
</evidence>
<accession>A0AAQ3N699</accession>
<comment type="caution">
    <text evidence="2">Lacks conserved residue(s) required for the propagation of feature annotation.</text>
</comment>
<dbReference type="AlphaFoldDB" id="A0AAQ3N699"/>
<dbReference type="PANTHER" id="PTHR31602:SF46">
    <property type="entry name" value="GROWTH-REGULATING FACTOR 6"/>
    <property type="match status" value="1"/>
</dbReference>
<keyword evidence="3" id="KW-0805">Transcription regulation</keyword>
<evidence type="ECO:0000313" key="6">
    <source>
        <dbReference type="EMBL" id="WVZ03612.1"/>
    </source>
</evidence>
<dbReference type="InterPro" id="IPR031137">
    <property type="entry name" value="GRF"/>
</dbReference>
<comment type="function">
    <text evidence="3">Transcription activator.</text>
</comment>
<protein>
    <recommendedName>
        <fullName evidence="3">Growth-regulating factor</fullName>
    </recommendedName>
</protein>
<evidence type="ECO:0000313" key="7">
    <source>
        <dbReference type="Proteomes" id="UP001374535"/>
    </source>
</evidence>
<name>A0AAQ3N699_VIGMU</name>
<dbReference type="GO" id="GO:0005634">
    <property type="term" value="C:nucleus"/>
    <property type="evidence" value="ECO:0007669"/>
    <property type="project" value="UniProtKB-SubCell"/>
</dbReference>
<comment type="subcellular location">
    <subcellularLocation>
        <location evidence="3">Nucleus</location>
    </subcellularLocation>
</comment>
<keyword evidence="1 3" id="KW-0539">Nucleus</keyword>
<feature type="compositionally biased region" description="Basic residues" evidence="4">
    <location>
        <begin position="212"/>
        <end position="222"/>
    </location>
</feature>
<feature type="region of interest" description="Disordered" evidence="4">
    <location>
        <begin position="190"/>
        <end position="222"/>
    </location>
</feature>
<keyword evidence="7" id="KW-1185">Reference proteome</keyword>
<evidence type="ECO:0000256" key="3">
    <source>
        <dbReference type="RuleBase" id="RU367127"/>
    </source>
</evidence>
<organism evidence="6 7">
    <name type="scientific">Vigna mungo</name>
    <name type="common">Black gram</name>
    <name type="synonym">Phaseolus mungo</name>
    <dbReference type="NCBI Taxonomy" id="3915"/>
    <lineage>
        <taxon>Eukaryota</taxon>
        <taxon>Viridiplantae</taxon>
        <taxon>Streptophyta</taxon>
        <taxon>Embryophyta</taxon>
        <taxon>Tracheophyta</taxon>
        <taxon>Spermatophyta</taxon>
        <taxon>Magnoliopsida</taxon>
        <taxon>eudicotyledons</taxon>
        <taxon>Gunneridae</taxon>
        <taxon>Pentapetalae</taxon>
        <taxon>rosids</taxon>
        <taxon>fabids</taxon>
        <taxon>Fabales</taxon>
        <taxon>Fabaceae</taxon>
        <taxon>Papilionoideae</taxon>
        <taxon>50 kb inversion clade</taxon>
        <taxon>NPAAA clade</taxon>
        <taxon>indigoferoid/millettioid clade</taxon>
        <taxon>Phaseoleae</taxon>
        <taxon>Vigna</taxon>
    </lineage>
</organism>
<reference evidence="6 7" key="1">
    <citation type="journal article" date="2023" name="Life. Sci Alliance">
        <title>Evolutionary insights into 3D genome organization and epigenetic landscape of Vigna mungo.</title>
        <authorList>
            <person name="Junaid A."/>
            <person name="Singh B."/>
            <person name="Bhatia S."/>
        </authorList>
    </citation>
    <scope>NUCLEOTIDE SEQUENCE [LARGE SCALE GENOMIC DNA]</scope>
    <source>
        <strain evidence="6">Urdbean</strain>
    </source>
</reference>
<dbReference type="PANTHER" id="PTHR31602">
    <property type="entry name" value="GROWTH-REGULATING FACTOR 5"/>
    <property type="match status" value="1"/>
</dbReference>
<dbReference type="Proteomes" id="UP001374535">
    <property type="component" value="Chromosome 7"/>
</dbReference>
<dbReference type="EMBL" id="CP144694">
    <property type="protein sequence ID" value="WVZ03612.1"/>
    <property type="molecule type" value="Genomic_DNA"/>
</dbReference>
<evidence type="ECO:0000256" key="1">
    <source>
        <dbReference type="ARBA" id="ARBA00023242"/>
    </source>
</evidence>
<dbReference type="GO" id="GO:0032502">
    <property type="term" value="P:developmental process"/>
    <property type="evidence" value="ECO:0007669"/>
    <property type="project" value="InterPro"/>
</dbReference>
<evidence type="ECO:0000256" key="2">
    <source>
        <dbReference type="PROSITE-ProRule" id="PRU01002"/>
    </source>
</evidence>
<feature type="compositionally biased region" description="Basic and acidic residues" evidence="4">
    <location>
        <begin position="190"/>
        <end position="201"/>
    </location>
</feature>
<feature type="compositionally biased region" description="Low complexity" evidence="4">
    <location>
        <begin position="129"/>
        <end position="160"/>
    </location>
</feature>
<comment type="similarity">
    <text evidence="3">Belongs to the GRF family.</text>
</comment>
<gene>
    <name evidence="6" type="ORF">V8G54_024418</name>
</gene>
<sequence>MTSGISIPPDLLFTIKGSYFDSPLRTDGKKWRCSKEAYPYSNYCERYMHRGKNRSRKLVEVLKTTPSTNTNASTHQQISSITKINTLSPLASSESHQHHPPHHAFFQADQILRDTATEDDQAFDPHLTSSSPPASNFSVSSSNAPSASPWINSTSPTTSSRRWPNAHSRTSITPCCIVVVFTTPLEPDTKQKRLVDPDTKKPVSGYPSFAKNGKRGSRYAVY</sequence>
<dbReference type="GO" id="GO:0006351">
    <property type="term" value="P:DNA-templated transcription"/>
    <property type="evidence" value="ECO:0007669"/>
    <property type="project" value="UniProtKB-UniRule"/>
</dbReference>
<dbReference type="Pfam" id="PF08879">
    <property type="entry name" value="WRC"/>
    <property type="match status" value="1"/>
</dbReference>
<proteinExistence type="inferred from homology"/>
<evidence type="ECO:0000256" key="4">
    <source>
        <dbReference type="SAM" id="MobiDB-lite"/>
    </source>
</evidence>
<dbReference type="PROSITE" id="PS51667">
    <property type="entry name" value="WRC"/>
    <property type="match status" value="1"/>
</dbReference>
<dbReference type="GO" id="GO:0005524">
    <property type="term" value="F:ATP binding"/>
    <property type="evidence" value="ECO:0007669"/>
    <property type="project" value="UniProtKB-UniRule"/>
</dbReference>